<dbReference type="InterPro" id="IPR029063">
    <property type="entry name" value="SAM-dependent_MTases_sf"/>
</dbReference>
<reference evidence="4" key="1">
    <citation type="journal article" date="2020" name="Stud. Mycol.">
        <title>101 Dothideomycetes genomes: a test case for predicting lifestyles and emergence of pathogens.</title>
        <authorList>
            <person name="Haridas S."/>
            <person name="Albert R."/>
            <person name="Binder M."/>
            <person name="Bloem J."/>
            <person name="Labutti K."/>
            <person name="Salamov A."/>
            <person name="Andreopoulos B."/>
            <person name="Baker S."/>
            <person name="Barry K."/>
            <person name="Bills G."/>
            <person name="Bluhm B."/>
            <person name="Cannon C."/>
            <person name="Castanera R."/>
            <person name="Culley D."/>
            <person name="Daum C."/>
            <person name="Ezra D."/>
            <person name="Gonzalez J."/>
            <person name="Henrissat B."/>
            <person name="Kuo A."/>
            <person name="Liang C."/>
            <person name="Lipzen A."/>
            <person name="Lutzoni F."/>
            <person name="Magnuson J."/>
            <person name="Mondo S."/>
            <person name="Nolan M."/>
            <person name="Ohm R."/>
            <person name="Pangilinan J."/>
            <person name="Park H.-J."/>
            <person name="Ramirez L."/>
            <person name="Alfaro M."/>
            <person name="Sun H."/>
            <person name="Tritt A."/>
            <person name="Yoshinaga Y."/>
            <person name="Zwiers L.-H."/>
            <person name="Turgeon B."/>
            <person name="Goodwin S."/>
            <person name="Spatafora J."/>
            <person name="Crous P."/>
            <person name="Grigoriev I."/>
        </authorList>
    </citation>
    <scope>NUCLEOTIDE SEQUENCE</scope>
    <source>
        <strain evidence="4">CBS 121167</strain>
    </source>
</reference>
<keyword evidence="3" id="KW-0812">Transmembrane</keyword>
<feature type="compositionally biased region" description="Low complexity" evidence="2">
    <location>
        <begin position="1"/>
        <end position="13"/>
    </location>
</feature>
<accession>A0A6A6B5J2</accession>
<dbReference type="Gene3D" id="3.40.50.150">
    <property type="entry name" value="Vaccinia Virus protein VP39"/>
    <property type="match status" value="1"/>
</dbReference>
<dbReference type="NCBIfam" id="NF037959">
    <property type="entry name" value="MFS_SpdSyn"/>
    <property type="match status" value="1"/>
</dbReference>
<feature type="transmembrane region" description="Helical" evidence="3">
    <location>
        <begin position="41"/>
        <end position="62"/>
    </location>
</feature>
<keyword evidence="3" id="KW-1133">Transmembrane helix</keyword>
<evidence type="ECO:0000256" key="3">
    <source>
        <dbReference type="SAM" id="Phobius"/>
    </source>
</evidence>
<feature type="transmembrane region" description="Helical" evidence="3">
    <location>
        <begin position="202"/>
        <end position="228"/>
    </location>
</feature>
<evidence type="ECO:0000313" key="5">
    <source>
        <dbReference type="Proteomes" id="UP000799438"/>
    </source>
</evidence>
<dbReference type="PANTHER" id="PTHR43317:SF1">
    <property type="entry name" value="THERMOSPERMINE SYNTHASE ACAULIS5"/>
    <property type="match status" value="1"/>
</dbReference>
<dbReference type="AlphaFoldDB" id="A0A6A6B5J2"/>
<evidence type="ECO:0000256" key="2">
    <source>
        <dbReference type="SAM" id="MobiDB-lite"/>
    </source>
</evidence>
<feature type="transmembrane region" description="Helical" evidence="3">
    <location>
        <begin position="140"/>
        <end position="161"/>
    </location>
</feature>
<evidence type="ECO:0008006" key="6">
    <source>
        <dbReference type="Google" id="ProtNLM"/>
    </source>
</evidence>
<keyword evidence="5" id="KW-1185">Reference proteome</keyword>
<feature type="region of interest" description="Disordered" evidence="2">
    <location>
        <begin position="1"/>
        <end position="29"/>
    </location>
</feature>
<proteinExistence type="predicted"/>
<dbReference type="GO" id="GO:0006596">
    <property type="term" value="P:polyamine biosynthetic process"/>
    <property type="evidence" value="ECO:0007669"/>
    <property type="project" value="UniProtKB-KW"/>
</dbReference>
<protein>
    <recommendedName>
        <fullName evidence="6">PABS domain-containing protein</fullName>
    </recommendedName>
</protein>
<dbReference type="OrthoDB" id="2016285at2759"/>
<dbReference type="PANTHER" id="PTHR43317">
    <property type="entry name" value="THERMOSPERMINE SYNTHASE ACAULIS5"/>
    <property type="match status" value="1"/>
</dbReference>
<dbReference type="Proteomes" id="UP000799438">
    <property type="component" value="Unassembled WGS sequence"/>
</dbReference>
<dbReference type="Pfam" id="PF01564">
    <property type="entry name" value="Spermine_synth"/>
    <property type="match status" value="1"/>
</dbReference>
<dbReference type="GeneID" id="54298458"/>
<keyword evidence="1" id="KW-0620">Polyamine biosynthesis</keyword>
<dbReference type="FunFam" id="3.40.50.150:FF:000288">
    <property type="entry name" value="Spermine/spermidine synthase, putative"/>
    <property type="match status" value="1"/>
</dbReference>
<sequence length="582" mass="62647">MPPKQKAAAAKKAQPPPTPSAPAAAPAAPASNGNTAAHVIAIVRATALMALAAAASTVSQLTLSPVYGGIPASIWHKKVVIFIVMAAVINKDPIRRYMPGTKALIPLLAFYAPPIQSTLFQYSDKLGPDYGPVVTEALTVYPFLFLSLIAAIGLVETLNFSPALRRGVPGMAAYATFAAFEKLTEEHLPALMGSNDFFTRSGLSLVVAAGSAIVSPSWLLALALPAAFHTLRLNPHSPFDATTEVLKQKLQAQQYTLLDRVESLSGYVSVLESGENQFRLLRCDHSLLGGEWLVTPERQRMGQTQRETIYTVFTMLEAVRLVQTAASETPDAQKSALNIGLGIGTCPTALIAHGINTTIVELDPAVHAMATKHFALPQNHTAVLSDAVPFVADAAASQPASYDYIVHDVFTGGAEPAALFTLDFLNGLKTLLRPDGVIALNYAGDLRLPTTRMVLNTIHAVFPSCRIFRDQLPDKTSTTPADSDDPNAEPAMDFLNMVLFCRPVAEPIEFRKPGRADWLGSIVRKRTLLPGKELEVAFSPDEGAQLLTGETVEVLEKGHKASAVSHWRIMRTVLPDAVWQLW</sequence>
<organism evidence="4 5">
    <name type="scientific">Aplosporella prunicola CBS 121167</name>
    <dbReference type="NCBI Taxonomy" id="1176127"/>
    <lineage>
        <taxon>Eukaryota</taxon>
        <taxon>Fungi</taxon>
        <taxon>Dikarya</taxon>
        <taxon>Ascomycota</taxon>
        <taxon>Pezizomycotina</taxon>
        <taxon>Dothideomycetes</taxon>
        <taxon>Dothideomycetes incertae sedis</taxon>
        <taxon>Botryosphaeriales</taxon>
        <taxon>Aplosporellaceae</taxon>
        <taxon>Aplosporella</taxon>
    </lineage>
</organism>
<keyword evidence="3" id="KW-0472">Membrane</keyword>
<feature type="transmembrane region" description="Helical" evidence="3">
    <location>
        <begin position="74"/>
        <end position="91"/>
    </location>
</feature>
<gene>
    <name evidence="4" type="ORF">K452DRAFT_290224</name>
</gene>
<feature type="transmembrane region" description="Helical" evidence="3">
    <location>
        <begin position="103"/>
        <end position="120"/>
    </location>
</feature>
<evidence type="ECO:0000313" key="4">
    <source>
        <dbReference type="EMBL" id="KAF2139126.1"/>
    </source>
</evidence>
<dbReference type="EMBL" id="ML995494">
    <property type="protein sequence ID" value="KAF2139126.1"/>
    <property type="molecule type" value="Genomic_DNA"/>
</dbReference>
<dbReference type="SUPFAM" id="SSF53335">
    <property type="entry name" value="S-adenosyl-L-methionine-dependent methyltransferases"/>
    <property type="match status" value="1"/>
</dbReference>
<dbReference type="RefSeq" id="XP_033394839.1">
    <property type="nucleotide sequence ID" value="XM_033540962.1"/>
</dbReference>
<name>A0A6A6B5J2_9PEZI</name>
<evidence type="ECO:0000256" key="1">
    <source>
        <dbReference type="ARBA" id="ARBA00023115"/>
    </source>
</evidence>